<dbReference type="Pfam" id="PF14317">
    <property type="entry name" value="YcxB"/>
    <property type="match status" value="1"/>
</dbReference>
<dbReference type="InterPro" id="IPR025588">
    <property type="entry name" value="YcxB-like_C"/>
</dbReference>
<evidence type="ECO:0000256" key="1">
    <source>
        <dbReference type="SAM" id="Phobius"/>
    </source>
</evidence>
<evidence type="ECO:0000313" key="3">
    <source>
        <dbReference type="EMBL" id="KJV06642.1"/>
    </source>
</evidence>
<dbReference type="PATRIC" id="fig|1632867.3.peg.5803"/>
<organism evidence="3 4">
    <name type="scientific">Methylocucumis oryzae</name>
    <dbReference type="NCBI Taxonomy" id="1632867"/>
    <lineage>
        <taxon>Bacteria</taxon>
        <taxon>Pseudomonadati</taxon>
        <taxon>Pseudomonadota</taxon>
        <taxon>Gammaproteobacteria</taxon>
        <taxon>Methylococcales</taxon>
        <taxon>Methylococcaceae</taxon>
        <taxon>Methylocucumis</taxon>
    </lineage>
</organism>
<dbReference type="Proteomes" id="UP000033684">
    <property type="component" value="Unassembled WGS sequence"/>
</dbReference>
<evidence type="ECO:0000259" key="2">
    <source>
        <dbReference type="Pfam" id="PF14317"/>
    </source>
</evidence>
<dbReference type="OrthoDB" id="5565912at2"/>
<accession>A0A0F3IJ04</accession>
<feature type="transmembrane region" description="Helical" evidence="1">
    <location>
        <begin position="36"/>
        <end position="53"/>
    </location>
</feature>
<keyword evidence="1" id="KW-0812">Transmembrane</keyword>
<comment type="caution">
    <text evidence="3">The sequence shown here is derived from an EMBL/GenBank/DDBJ whole genome shotgun (WGS) entry which is preliminary data.</text>
</comment>
<feature type="transmembrane region" description="Helical" evidence="1">
    <location>
        <begin position="59"/>
        <end position="78"/>
    </location>
</feature>
<dbReference type="RefSeq" id="WP_045779100.1">
    <property type="nucleotide sequence ID" value="NZ_LAJX01000097.1"/>
</dbReference>
<sequence>MLEIEYEFQEKDLIHFNELQFMRNEDIKNNIKKNRWLIPAFITVLGSYYYFFYNDIQTTAYVLVIGVLWGLLSPLYILKDLHRQVLKSYSEKEKVNMFGMYKLKIDPSNPKYLFEESPSGKNKMAWDELLRVEYGKRYVYIFITLDTALVIPVEGVKSGNLEQFAEQAEKMIERYSS</sequence>
<reference evidence="4" key="1">
    <citation type="submission" date="2015-03" db="EMBL/GenBank/DDBJ databases">
        <title>Draft genome sequence of a novel methanotroph (Sn10-6) isolated from flooded ricefield rhizosphere in India.</title>
        <authorList>
            <person name="Pandit P.S."/>
            <person name="Pore S.D."/>
            <person name="Arora P."/>
            <person name="Kapse N.G."/>
            <person name="Dhakephalkar P.K."/>
            <person name="Rahalkar M.C."/>
        </authorList>
    </citation>
    <scope>NUCLEOTIDE SEQUENCE [LARGE SCALE GENOMIC DNA]</scope>
    <source>
        <strain evidence="4">Sn10-6</strain>
    </source>
</reference>
<keyword evidence="1" id="KW-0472">Membrane</keyword>
<name>A0A0F3IJ04_9GAMM</name>
<dbReference type="AlphaFoldDB" id="A0A0F3IJ04"/>
<dbReference type="EMBL" id="LAJX01000097">
    <property type="protein sequence ID" value="KJV06642.1"/>
    <property type="molecule type" value="Genomic_DNA"/>
</dbReference>
<protein>
    <recommendedName>
        <fullName evidence="2">YcxB-like C-terminal domain-containing protein</fullName>
    </recommendedName>
</protein>
<gene>
    <name evidence="3" type="ORF">VZ94_09840</name>
</gene>
<keyword evidence="4" id="KW-1185">Reference proteome</keyword>
<proteinExistence type="predicted"/>
<keyword evidence="1" id="KW-1133">Transmembrane helix</keyword>
<evidence type="ECO:0000313" key="4">
    <source>
        <dbReference type="Proteomes" id="UP000033684"/>
    </source>
</evidence>
<feature type="domain" description="YcxB-like C-terminal" evidence="2">
    <location>
        <begin position="112"/>
        <end position="166"/>
    </location>
</feature>
<reference evidence="3 4" key="2">
    <citation type="journal article" date="2016" name="Microb. Ecol.">
        <title>Genome Characteristics of a Novel Type I Methanotroph (Sn10-6) Isolated from a Flooded Indian Rice Field.</title>
        <authorList>
            <person name="Rahalkar M.C."/>
            <person name="Pandit P.S."/>
            <person name="Dhakephalkar P.K."/>
            <person name="Pore S."/>
            <person name="Arora P."/>
            <person name="Kapse N."/>
        </authorList>
    </citation>
    <scope>NUCLEOTIDE SEQUENCE [LARGE SCALE GENOMIC DNA]</scope>
    <source>
        <strain evidence="3 4">Sn10-6</strain>
    </source>
</reference>